<dbReference type="Proteomes" id="UP000733611">
    <property type="component" value="Unassembled WGS sequence"/>
</dbReference>
<protein>
    <submittedName>
        <fullName evidence="1">DUF3375 domain-containing protein</fullName>
    </submittedName>
</protein>
<dbReference type="InterPro" id="IPR021804">
    <property type="entry name" value="DUF3375"/>
</dbReference>
<name>A0A948WZ53_9GAMM</name>
<proteinExistence type="predicted"/>
<accession>A0A948WZ53</accession>
<reference evidence="1" key="1">
    <citation type="journal article" date="2021" name="PeerJ">
        <title>Extensive microbial diversity within the chicken gut microbiome revealed by metagenomics and culture.</title>
        <authorList>
            <person name="Gilroy R."/>
            <person name="Ravi A."/>
            <person name="Getino M."/>
            <person name="Pursley I."/>
            <person name="Horton D.L."/>
            <person name="Alikhan N.F."/>
            <person name="Baker D."/>
            <person name="Gharbi K."/>
            <person name="Hall N."/>
            <person name="Watson M."/>
            <person name="Adriaenssens E.M."/>
            <person name="Foster-Nyarko E."/>
            <person name="Jarju S."/>
            <person name="Secka A."/>
            <person name="Antonio M."/>
            <person name="Oren A."/>
            <person name="Chaudhuri R.R."/>
            <person name="La Ragione R."/>
            <person name="Hildebrand F."/>
            <person name="Pallen M.J."/>
        </authorList>
    </citation>
    <scope>NUCLEOTIDE SEQUENCE</scope>
    <source>
        <strain evidence="1">378</strain>
    </source>
</reference>
<dbReference type="EMBL" id="JAHLFE010000130">
    <property type="protein sequence ID" value="MBU3844483.1"/>
    <property type="molecule type" value="Genomic_DNA"/>
</dbReference>
<organism evidence="1 2">
    <name type="scientific">Candidatus Anaerobiospirillum pullicola</name>
    <dbReference type="NCBI Taxonomy" id="2838451"/>
    <lineage>
        <taxon>Bacteria</taxon>
        <taxon>Pseudomonadati</taxon>
        <taxon>Pseudomonadota</taxon>
        <taxon>Gammaproteobacteria</taxon>
        <taxon>Aeromonadales</taxon>
        <taxon>Succinivibrionaceae</taxon>
        <taxon>Anaerobiospirillum</taxon>
    </lineage>
</organism>
<evidence type="ECO:0000313" key="2">
    <source>
        <dbReference type="Proteomes" id="UP000733611"/>
    </source>
</evidence>
<dbReference type="AlphaFoldDB" id="A0A948WZ53"/>
<comment type="caution">
    <text evidence="1">The sequence shown here is derived from an EMBL/GenBank/DDBJ whole genome shotgun (WGS) entry which is preliminary data.</text>
</comment>
<reference evidence="1" key="2">
    <citation type="submission" date="2021-04" db="EMBL/GenBank/DDBJ databases">
        <authorList>
            <person name="Gilroy R."/>
        </authorList>
    </citation>
    <scope>NUCLEOTIDE SEQUENCE</scope>
    <source>
        <strain evidence="1">378</strain>
    </source>
</reference>
<sequence>MEIDYLFFVTQRERNAAWNLLCANHAPVILTFMHEAFIKRSRTSAPESELIEILKDIIFKINGGRIRYEQARAAAAAEEASSHEDAYAVSLDDAETTASGVASGVASDLASSATAADSDNLLRNDPVYYLRQWSSEKMRYFRCSYVGATGTEPFYDITPELQKAYSFVVGMSEQNNFVPTESRFKELLEILKEVQMSTEGNVELYLQELLAQRDALDEQIAKAQRGEMVTLSPSQIRERFLQFQHDALELVDDFRQVEYNLGNLDKEIMQDILSWTGPRGELLDKYFHQNAYIENTDQGRSFKAFSHLLLSSSDDEQIVSRIDNLLNRKEVASLHKDERIHNIHDQWLELRLNIERVMGASTKRIKSFLQPANLDANRFLKERIKSITQKVVDLTEAHGVTKLPDKLMELEIPRAEINLPFDRPLASVTDKAEFDTTSKSDDFTVDDNKLFAQIVVDPFILYSRIEDFLADRNEVSLADIVSKHPLEHGIAELTTYVKIALSDYQVEEDPVKEDEFRWQALDAEGNLVARVAKIKHITIKRL</sequence>
<gene>
    <name evidence="1" type="ORF">H9847_06410</name>
</gene>
<evidence type="ECO:0000313" key="1">
    <source>
        <dbReference type="EMBL" id="MBU3844483.1"/>
    </source>
</evidence>
<dbReference type="Pfam" id="PF11855">
    <property type="entry name" value="DUF3375"/>
    <property type="match status" value="1"/>
</dbReference>